<dbReference type="Proteomes" id="UP000237271">
    <property type="component" value="Unassembled WGS sequence"/>
</dbReference>
<comment type="caution">
    <text evidence="1">The sequence shown here is derived from an EMBL/GenBank/DDBJ whole genome shotgun (WGS) entry which is preliminary data.</text>
</comment>
<reference evidence="1 2" key="1">
    <citation type="journal article" date="2017" name="Genome Biol. Evol.">
        <title>Phytophthora megakarya and P. palmivora, closely related causal agents of cacao black pod rot, underwent increases in genome sizes and gene numbers by different mechanisms.</title>
        <authorList>
            <person name="Ali S.S."/>
            <person name="Shao J."/>
            <person name="Lary D.J."/>
            <person name="Kronmiller B."/>
            <person name="Shen D."/>
            <person name="Strem M.D."/>
            <person name="Amoako-Attah I."/>
            <person name="Akrofi A.Y."/>
            <person name="Begoude B.A."/>
            <person name="Ten Hoopen G.M."/>
            <person name="Coulibaly K."/>
            <person name="Kebe B.I."/>
            <person name="Melnick R.L."/>
            <person name="Guiltinan M.J."/>
            <person name="Tyler B.M."/>
            <person name="Meinhardt L.W."/>
            <person name="Bailey B.A."/>
        </authorList>
    </citation>
    <scope>NUCLEOTIDE SEQUENCE [LARGE SCALE GENOMIC DNA]</scope>
    <source>
        <strain evidence="2">sbr112.9</strain>
    </source>
</reference>
<evidence type="ECO:0000313" key="1">
    <source>
        <dbReference type="EMBL" id="POM70270.1"/>
    </source>
</evidence>
<organism evidence="1 2">
    <name type="scientific">Phytophthora palmivora</name>
    <dbReference type="NCBI Taxonomy" id="4796"/>
    <lineage>
        <taxon>Eukaryota</taxon>
        <taxon>Sar</taxon>
        <taxon>Stramenopiles</taxon>
        <taxon>Oomycota</taxon>
        <taxon>Peronosporomycetes</taxon>
        <taxon>Peronosporales</taxon>
        <taxon>Peronosporaceae</taxon>
        <taxon>Phytophthora</taxon>
    </lineage>
</organism>
<sequence length="191" mass="21233">MTMLRLQSSSNPDKLAEPIDRVATEIPVAERKPWDLYASGDLKAHSQSPFRHALAALKTSLQEALGAQSNEAAQKPDLCWVEIEPPRASAALFNDFVGKHEDWMAEQQAYCEQVDTFLQQVRDEVLPKGTLLLALPQGDLSLLRYLKGLRTRSKWRDATPGSDDIAPEELHAAVGDAFRGAMDSCLFLMQK</sequence>
<accession>A0A2P4XXH2</accession>
<dbReference type="EMBL" id="NCKW01007185">
    <property type="protein sequence ID" value="POM70270.1"/>
    <property type="molecule type" value="Genomic_DNA"/>
</dbReference>
<evidence type="ECO:0000313" key="2">
    <source>
        <dbReference type="Proteomes" id="UP000237271"/>
    </source>
</evidence>
<dbReference type="AlphaFoldDB" id="A0A2P4XXH2"/>
<keyword evidence="2" id="KW-1185">Reference proteome</keyword>
<protein>
    <submittedName>
        <fullName evidence="1">Nuclease</fullName>
    </submittedName>
</protein>
<dbReference type="OrthoDB" id="206335at2759"/>
<gene>
    <name evidence="1" type="ORF">PHPALM_13313</name>
</gene>
<name>A0A2P4XXH2_9STRA</name>
<proteinExistence type="predicted"/>